<keyword evidence="7" id="KW-1185">Reference proteome</keyword>
<evidence type="ECO:0000256" key="1">
    <source>
        <dbReference type="ARBA" id="ARBA00022723"/>
    </source>
</evidence>
<evidence type="ECO:0000256" key="4">
    <source>
        <dbReference type="PROSITE-ProRule" id="PRU00449"/>
    </source>
</evidence>
<dbReference type="GO" id="GO:0005737">
    <property type="term" value="C:cytoplasm"/>
    <property type="evidence" value="ECO:0007669"/>
    <property type="project" value="TreeGrafter"/>
</dbReference>
<evidence type="ECO:0000259" key="5">
    <source>
        <dbReference type="PROSITE" id="PS51039"/>
    </source>
</evidence>
<feature type="non-terminal residue" evidence="6">
    <location>
        <position position="1"/>
    </location>
</feature>
<dbReference type="Proteomes" id="UP000094336">
    <property type="component" value="Unassembled WGS sequence"/>
</dbReference>
<dbReference type="STRING" id="984486.A0A1E3QNF6"/>
<evidence type="ECO:0000256" key="2">
    <source>
        <dbReference type="ARBA" id="ARBA00022771"/>
    </source>
</evidence>
<gene>
    <name evidence="6" type="ORF">BABINDRAFT_26961</name>
</gene>
<dbReference type="InterPro" id="IPR000058">
    <property type="entry name" value="Znf_AN1"/>
</dbReference>
<dbReference type="SUPFAM" id="SSF118310">
    <property type="entry name" value="AN1-like Zinc finger"/>
    <property type="match status" value="1"/>
</dbReference>
<evidence type="ECO:0000313" key="7">
    <source>
        <dbReference type="Proteomes" id="UP000094336"/>
    </source>
</evidence>
<reference evidence="7" key="1">
    <citation type="submission" date="2016-05" db="EMBL/GenBank/DDBJ databases">
        <title>Comparative genomics of biotechnologically important yeasts.</title>
        <authorList>
            <consortium name="DOE Joint Genome Institute"/>
            <person name="Riley R."/>
            <person name="Haridas S."/>
            <person name="Wolfe K.H."/>
            <person name="Lopes M.R."/>
            <person name="Hittinger C.T."/>
            <person name="Goker M."/>
            <person name="Salamov A."/>
            <person name="Wisecaver J."/>
            <person name="Long T.M."/>
            <person name="Aerts A.L."/>
            <person name="Barry K."/>
            <person name="Choi C."/>
            <person name="Clum A."/>
            <person name="Coughlan A.Y."/>
            <person name="Deshpande S."/>
            <person name="Douglass A.P."/>
            <person name="Hanson S.J."/>
            <person name="Klenk H.-P."/>
            <person name="Labutti K."/>
            <person name="Lapidus A."/>
            <person name="Lindquist E."/>
            <person name="Lipzen A."/>
            <person name="Meier-Kolthoff J.P."/>
            <person name="Ohm R.A."/>
            <person name="Otillar R.P."/>
            <person name="Pangilinan J."/>
            <person name="Peng Y."/>
            <person name="Rokas A."/>
            <person name="Rosa C.A."/>
            <person name="Scheuner C."/>
            <person name="Sibirny A.A."/>
            <person name="Slot J.C."/>
            <person name="Stielow J.B."/>
            <person name="Sun H."/>
            <person name="Kurtzman C.P."/>
            <person name="Blackwell M."/>
            <person name="Grigoriev I.V."/>
            <person name="Jeffries T.W."/>
        </authorList>
    </citation>
    <scope>NUCLEOTIDE SEQUENCE [LARGE SCALE GENOMIC DNA]</scope>
    <source>
        <strain evidence="7">NRRL Y-12698</strain>
    </source>
</reference>
<accession>A0A1E3QNF6</accession>
<keyword evidence="2 4" id="KW-0863">Zinc-finger</keyword>
<keyword evidence="1" id="KW-0479">Metal-binding</keyword>
<dbReference type="PANTHER" id="PTHR14677:SF20">
    <property type="entry name" value="ZINC FINGER AN1-TYPE CONTAINING 2A-RELATED"/>
    <property type="match status" value="1"/>
</dbReference>
<protein>
    <recommendedName>
        <fullName evidence="5">AN1-type domain-containing protein</fullName>
    </recommendedName>
</protein>
<dbReference type="InterPro" id="IPR057358">
    <property type="entry name" value="UBL_ZFAND1-like"/>
</dbReference>
<dbReference type="GeneID" id="30149248"/>
<dbReference type="OrthoDB" id="431929at2759"/>
<dbReference type="Gene3D" id="4.10.1110.10">
    <property type="entry name" value="AN1-like Zinc finger"/>
    <property type="match status" value="1"/>
</dbReference>
<feature type="non-terminal residue" evidence="6">
    <location>
        <position position="267"/>
    </location>
</feature>
<dbReference type="RefSeq" id="XP_018984539.1">
    <property type="nucleotide sequence ID" value="XM_019131395.1"/>
</dbReference>
<dbReference type="Pfam" id="PF25327">
    <property type="entry name" value="UBL_ZFAND1"/>
    <property type="match status" value="1"/>
</dbReference>
<keyword evidence="3" id="KW-0862">Zinc</keyword>
<sequence length="267" mass="29877">DQSIMDIGKHCQYCNQLDFLPFTCPHCKLTLCLDHQKVDAHKCAENPFEKTRSVSPVSHLPSSKTLFPDRSKHKEQLDKEIAYLQANPKPTSLATSNSTPLQRVRKFLSKSKDKSTFKGTGIFGIKLGKAKPETTPIAVYPSTKEVLVLRREAKGDAKVLAADRVYVWAVFVPDAGSEAVRETIPLWISKKWPVGRALDALAALLKIRNVNNSVTDKLQRLTICRQARKGEKRIIDVDDDGELVEVSTSGRCEREFKDGDTLYVVRG</sequence>
<dbReference type="AlphaFoldDB" id="A0A1E3QNF6"/>
<dbReference type="PANTHER" id="PTHR14677">
    <property type="entry name" value="ARSENITE INDUCUBLE RNA ASSOCIATED PROTEIN AIP-1-RELATED"/>
    <property type="match status" value="1"/>
</dbReference>
<dbReference type="GO" id="GO:0008270">
    <property type="term" value="F:zinc ion binding"/>
    <property type="evidence" value="ECO:0007669"/>
    <property type="project" value="UniProtKB-KW"/>
</dbReference>
<evidence type="ECO:0000313" key="6">
    <source>
        <dbReference type="EMBL" id="ODQ79211.1"/>
    </source>
</evidence>
<evidence type="ECO:0000256" key="3">
    <source>
        <dbReference type="ARBA" id="ARBA00022833"/>
    </source>
</evidence>
<proteinExistence type="predicted"/>
<dbReference type="EMBL" id="KV454433">
    <property type="protein sequence ID" value="ODQ79211.1"/>
    <property type="molecule type" value="Genomic_DNA"/>
</dbReference>
<dbReference type="InterPro" id="IPR035896">
    <property type="entry name" value="AN1-like_Znf"/>
</dbReference>
<organism evidence="6 7">
    <name type="scientific">Babjeviella inositovora NRRL Y-12698</name>
    <dbReference type="NCBI Taxonomy" id="984486"/>
    <lineage>
        <taxon>Eukaryota</taxon>
        <taxon>Fungi</taxon>
        <taxon>Dikarya</taxon>
        <taxon>Ascomycota</taxon>
        <taxon>Saccharomycotina</taxon>
        <taxon>Pichiomycetes</taxon>
        <taxon>Serinales incertae sedis</taxon>
        <taxon>Babjeviella</taxon>
    </lineage>
</organism>
<dbReference type="Pfam" id="PF01428">
    <property type="entry name" value="zf-AN1"/>
    <property type="match status" value="1"/>
</dbReference>
<feature type="domain" description="AN1-type" evidence="5">
    <location>
        <begin position="5"/>
        <end position="51"/>
    </location>
</feature>
<dbReference type="PROSITE" id="PS51039">
    <property type="entry name" value="ZF_AN1"/>
    <property type="match status" value="1"/>
</dbReference>
<name>A0A1E3QNF6_9ASCO</name>